<evidence type="ECO:0000313" key="4">
    <source>
        <dbReference type="Proteomes" id="UP000015354"/>
    </source>
</evidence>
<name>S9TIW9_9TRYP</name>
<dbReference type="Proteomes" id="UP000015354">
    <property type="component" value="Unassembled WGS sequence"/>
</dbReference>
<comment type="caution">
    <text evidence="3">The sequence shown here is derived from an EMBL/GenBank/DDBJ whole genome shotgun (WGS) entry which is preliminary data.</text>
</comment>
<dbReference type="EMBL" id="ATMH01011357">
    <property type="protein sequence ID" value="EPY16323.1"/>
    <property type="molecule type" value="Genomic_DNA"/>
</dbReference>
<evidence type="ECO:0000256" key="1">
    <source>
        <dbReference type="SAM" id="MobiDB-lite"/>
    </source>
</evidence>
<keyword evidence="2" id="KW-0812">Transmembrane</keyword>
<organism evidence="3 4">
    <name type="scientific">Strigomonas culicis</name>
    <dbReference type="NCBI Taxonomy" id="28005"/>
    <lineage>
        <taxon>Eukaryota</taxon>
        <taxon>Discoba</taxon>
        <taxon>Euglenozoa</taxon>
        <taxon>Kinetoplastea</taxon>
        <taxon>Metakinetoplastina</taxon>
        <taxon>Trypanosomatida</taxon>
        <taxon>Trypanosomatidae</taxon>
        <taxon>Strigomonadinae</taxon>
        <taxon>Strigomonas</taxon>
    </lineage>
</organism>
<reference evidence="3 4" key="1">
    <citation type="journal article" date="2013" name="PLoS ONE">
        <title>Predicting the Proteins of Angomonas deanei, Strigomonas culicis and Their Respective Endosymbionts Reveals New Aspects of the Trypanosomatidae Family.</title>
        <authorList>
            <person name="Motta M.C."/>
            <person name="Martins A.C."/>
            <person name="de Souza S.S."/>
            <person name="Catta-Preta C.M."/>
            <person name="Silva R."/>
            <person name="Klein C.C."/>
            <person name="de Almeida L.G."/>
            <person name="de Lima Cunha O."/>
            <person name="Ciapina L.P."/>
            <person name="Brocchi M."/>
            <person name="Colabardini A.C."/>
            <person name="de Araujo Lima B."/>
            <person name="Machado C.R."/>
            <person name="de Almeida Soares C.M."/>
            <person name="Probst C.M."/>
            <person name="de Menezes C.B."/>
            <person name="Thompson C.E."/>
            <person name="Bartholomeu D.C."/>
            <person name="Gradia D.F."/>
            <person name="Pavoni D.P."/>
            <person name="Grisard E.C."/>
            <person name="Fantinatti-Garboggini F."/>
            <person name="Marchini F.K."/>
            <person name="Rodrigues-Luiz G.F."/>
            <person name="Wagner G."/>
            <person name="Goldman G.H."/>
            <person name="Fietto J.L."/>
            <person name="Elias M.C."/>
            <person name="Goldman M.H."/>
            <person name="Sagot M.F."/>
            <person name="Pereira M."/>
            <person name="Stoco P.H."/>
            <person name="de Mendonca-Neto R.P."/>
            <person name="Teixeira S.M."/>
            <person name="Maciel T.E."/>
            <person name="de Oliveira Mendes T.A."/>
            <person name="Urmenyi T.P."/>
            <person name="de Souza W."/>
            <person name="Schenkman S."/>
            <person name="de Vasconcelos A.T."/>
        </authorList>
    </citation>
    <scope>NUCLEOTIDE SEQUENCE [LARGE SCALE GENOMIC DNA]</scope>
</reference>
<keyword evidence="2" id="KW-1133">Transmembrane helix</keyword>
<feature type="transmembrane region" description="Helical" evidence="2">
    <location>
        <begin position="104"/>
        <end position="127"/>
    </location>
</feature>
<feature type="compositionally biased region" description="Low complexity" evidence="1">
    <location>
        <begin position="1"/>
        <end position="15"/>
    </location>
</feature>
<evidence type="ECO:0000313" key="3">
    <source>
        <dbReference type="EMBL" id="EPY16323.1"/>
    </source>
</evidence>
<keyword evidence="4" id="KW-1185">Reference proteome</keyword>
<keyword evidence="2" id="KW-0472">Membrane</keyword>
<evidence type="ECO:0000256" key="2">
    <source>
        <dbReference type="SAM" id="Phobius"/>
    </source>
</evidence>
<gene>
    <name evidence="3" type="ORF">STCU_11400</name>
</gene>
<dbReference type="AlphaFoldDB" id="S9TIW9"/>
<feature type="region of interest" description="Disordered" evidence="1">
    <location>
        <begin position="1"/>
        <end position="63"/>
    </location>
</feature>
<protein>
    <submittedName>
        <fullName evidence="3">Uncharacterized protein</fullName>
    </submittedName>
</protein>
<feature type="compositionally biased region" description="Basic and acidic residues" evidence="1">
    <location>
        <begin position="42"/>
        <end position="57"/>
    </location>
</feature>
<sequence>MHTNSTASTTAAAARAQDRTRAPHTTTADDSTNANNNPDAAGADRRGTRHGLRERPAGCDTGEVAEDGDLLITRDVRIPSDNGAERYEEMNQSFYSRTLLHRPLFFSGMMYVFVLAMHLSDLGWYYFNATPRMSTTTAGGTASSAELAFSNAVRFWKRYDDSTIFTSYLVRWDAHVGLFALPAMLPFLDLLILLLECVAAALFSEAQEALLVSQYAARQQQQAGMAGHVIGDAMLEPHSTMPSSGGGGGRDGCWSLCRAAKRKLFDGWTSQLFTILPDPEEEAALATPV</sequence>
<feature type="compositionally biased region" description="Low complexity" evidence="1">
    <location>
        <begin position="25"/>
        <end position="41"/>
    </location>
</feature>
<accession>S9TIW9</accession>
<proteinExistence type="predicted"/>